<dbReference type="Pfam" id="PF04542">
    <property type="entry name" value="Sigma70_r2"/>
    <property type="match status" value="1"/>
</dbReference>
<evidence type="ECO:0000256" key="1">
    <source>
        <dbReference type="ARBA" id="ARBA00007788"/>
    </source>
</evidence>
<sequence length="591" mass="66381">MDVDYQPRSAYMIAAGSRRTQTHKCGTFEKLQEPGDPDSVLTGIILRSSEGAHQERSDASGLDIIIGTWSPSHRTSALVDPRGLAAYADELLAAADIDIASLTEEGGLAPQNSANQPSRISFPGSLGAYVRGLEQQYRSERMIDRAPSATEIESRKSKKAALKSQNKMTSSRKETRSSSSQARARQQKGRKSEQAPGVPVHMRAGPRTKNTVTVRDPFADNQSANDGSTVPVEEVYSNSETEEAESQIESDELLDFIVEEVDPADVDLSTVEAKDDTIRSYLREIGRYQLLHPGEEIELSKQVCILMDLEQFQRSFREEHGKSPTESEWAQGCGYGDDVEKLREHIRDGRKAKERMVTANLRLVVSIAKRYSNRGVALQDLIQEGSIGLIRGVEKFDAERGFRFSTYATWWIRQSITRAISDSSRSIRLPVHVHDTISLIRKQTKALQVELGRPPSEEEICESVGIDRAKYRLVMECSRNIVSLETPLRSGDDVHFLGESLIAPEERAEENCSRDTLRESIEKVLHCLSTREREVIRMRFGLTDGRPRTLEEVGSRFNVTRERIRQIESKALKKLRTPAENNFLDEYLGEV</sequence>
<dbReference type="Pfam" id="PF04545">
    <property type="entry name" value="Sigma70_r4"/>
    <property type="match status" value="1"/>
</dbReference>
<comment type="similarity">
    <text evidence="1">Belongs to the sigma-70 factor family.</text>
</comment>
<evidence type="ECO:0000256" key="5">
    <source>
        <dbReference type="ARBA" id="ARBA00023163"/>
    </source>
</evidence>
<keyword evidence="4" id="KW-0238">DNA-binding</keyword>
<dbReference type="InterPro" id="IPR013325">
    <property type="entry name" value="RNA_pol_sigma_r2"/>
</dbReference>
<name>Q39515_CYACA</name>
<evidence type="ECO:0000256" key="2">
    <source>
        <dbReference type="ARBA" id="ARBA00023015"/>
    </source>
</evidence>
<proteinExistence type="inferred from homology"/>
<evidence type="ECO:0000313" key="9">
    <source>
        <dbReference type="EMBL" id="BAA11832.1"/>
    </source>
</evidence>
<dbReference type="PANTHER" id="PTHR30603">
    <property type="entry name" value="RNA POLYMERASE SIGMA FACTOR RPO"/>
    <property type="match status" value="1"/>
</dbReference>
<feature type="domain" description="RNA polymerase sigma-70" evidence="7">
    <location>
        <begin position="380"/>
        <end position="393"/>
    </location>
</feature>
<dbReference type="GO" id="GO:0006352">
    <property type="term" value="P:DNA-templated transcription initiation"/>
    <property type="evidence" value="ECO:0007669"/>
    <property type="project" value="InterPro"/>
</dbReference>
<dbReference type="Gene3D" id="1.20.120.1810">
    <property type="match status" value="1"/>
</dbReference>
<keyword evidence="3" id="KW-0731">Sigma factor</keyword>
<dbReference type="InterPro" id="IPR050239">
    <property type="entry name" value="Sigma-70_RNA_pol_init_factors"/>
</dbReference>
<dbReference type="Gene3D" id="1.10.10.10">
    <property type="entry name" value="Winged helix-like DNA-binding domain superfamily/Winged helix DNA-binding domain"/>
    <property type="match status" value="2"/>
</dbReference>
<dbReference type="InterPro" id="IPR013324">
    <property type="entry name" value="RNA_pol_sigma_r3/r4-like"/>
</dbReference>
<dbReference type="InterPro" id="IPR007627">
    <property type="entry name" value="RNA_pol_sigma70_r2"/>
</dbReference>
<accession>Q39515</accession>
<dbReference type="SUPFAM" id="SSF88659">
    <property type="entry name" value="Sigma3 and sigma4 domains of RNA polymerase sigma factors"/>
    <property type="match status" value="2"/>
</dbReference>
<dbReference type="InterPro" id="IPR016262">
    <property type="entry name" value="RNA_pol_sigma_SigB/C/D/F"/>
</dbReference>
<dbReference type="GO" id="GO:0016987">
    <property type="term" value="F:sigma factor activity"/>
    <property type="evidence" value="ECO:0007669"/>
    <property type="project" value="UniProtKB-KW"/>
</dbReference>
<feature type="domain" description="RNA polymerase sigma-70" evidence="8">
    <location>
        <begin position="549"/>
        <end position="575"/>
    </location>
</feature>
<evidence type="ECO:0000259" key="8">
    <source>
        <dbReference type="PROSITE" id="PS00716"/>
    </source>
</evidence>
<organism evidence="9">
    <name type="scientific">Cyanidium caldarium</name>
    <name type="common">Red alga</name>
    <dbReference type="NCBI Taxonomy" id="2771"/>
    <lineage>
        <taxon>Eukaryota</taxon>
        <taxon>Rhodophyta</taxon>
        <taxon>Bangiophyceae</taxon>
        <taxon>Cyanidiales</taxon>
        <taxon>Cyanidiaceae</taxon>
        <taxon>Cyanidium</taxon>
    </lineage>
</organism>
<dbReference type="EMBL" id="D83179">
    <property type="protein sequence ID" value="BAA11832.1"/>
    <property type="molecule type" value="Genomic_DNA"/>
</dbReference>
<dbReference type="InterPro" id="IPR009042">
    <property type="entry name" value="RNA_pol_sigma70_r1_2"/>
</dbReference>
<dbReference type="PIR" id="T14364">
    <property type="entry name" value="T14364"/>
</dbReference>
<evidence type="ECO:0000256" key="6">
    <source>
        <dbReference type="SAM" id="MobiDB-lite"/>
    </source>
</evidence>
<keyword evidence="2" id="KW-0805">Transcription regulation</keyword>
<dbReference type="GO" id="GO:0003677">
    <property type="term" value="F:DNA binding"/>
    <property type="evidence" value="ECO:0007669"/>
    <property type="project" value="UniProtKB-KW"/>
</dbReference>
<dbReference type="Pfam" id="PF04539">
    <property type="entry name" value="Sigma70_r3"/>
    <property type="match status" value="1"/>
</dbReference>
<dbReference type="PRINTS" id="PR00046">
    <property type="entry name" value="SIGMA70FCT"/>
</dbReference>
<keyword evidence="5" id="KW-0804">Transcription</keyword>
<protein>
    <submittedName>
        <fullName evidence="9">Chloroplast RNA polymerase sigma subunit</fullName>
    </submittedName>
</protein>
<feature type="region of interest" description="Disordered" evidence="6">
    <location>
        <begin position="140"/>
        <end position="248"/>
    </location>
</feature>
<dbReference type="NCBIfam" id="TIGR02937">
    <property type="entry name" value="sigma70-ECF"/>
    <property type="match status" value="1"/>
</dbReference>
<dbReference type="InterPro" id="IPR014284">
    <property type="entry name" value="RNA_pol_sigma-70_dom"/>
</dbReference>
<dbReference type="SUPFAM" id="SSF88946">
    <property type="entry name" value="Sigma2 domain of RNA polymerase sigma factors"/>
    <property type="match status" value="1"/>
</dbReference>
<dbReference type="InterPro" id="IPR007624">
    <property type="entry name" value="RNA_pol_sigma70_r3"/>
</dbReference>
<reference evidence="9" key="1">
    <citation type="journal article" date="1996" name="Science">
        <title>Nuclear encoding of a chloroplast RNA polymerase sigma subunit in a red alga.</title>
        <authorList>
            <person name="Tanaka K."/>
            <person name="Oikawa K."/>
            <person name="Ohta N."/>
            <person name="Kuroiwa H."/>
            <person name="Kuroiwa T."/>
            <person name="Takahashi H."/>
        </authorList>
    </citation>
    <scope>NUCLEOTIDE SEQUENCE</scope>
    <source>
        <strain evidence="9">RK-1</strain>
    </source>
</reference>
<dbReference type="InterPro" id="IPR007630">
    <property type="entry name" value="RNA_pol_sigma70_r4"/>
</dbReference>
<dbReference type="InterPro" id="IPR036388">
    <property type="entry name" value="WH-like_DNA-bd_sf"/>
</dbReference>
<dbReference type="InterPro" id="IPR000943">
    <property type="entry name" value="RNA_pol_sigma70"/>
</dbReference>
<dbReference type="Pfam" id="PF00140">
    <property type="entry name" value="Sigma70_r1_2"/>
    <property type="match status" value="1"/>
</dbReference>
<evidence type="ECO:0000259" key="7">
    <source>
        <dbReference type="PROSITE" id="PS00715"/>
    </source>
</evidence>
<evidence type="ECO:0000256" key="3">
    <source>
        <dbReference type="ARBA" id="ARBA00023082"/>
    </source>
</evidence>
<dbReference type="PROSITE" id="PS00715">
    <property type="entry name" value="SIGMA70_1"/>
    <property type="match status" value="1"/>
</dbReference>
<dbReference type="PIRSF" id="PIRSF000767">
    <property type="entry name" value="RNA_pol_sigma_SigB/C/D"/>
    <property type="match status" value="1"/>
</dbReference>
<dbReference type="PANTHER" id="PTHR30603:SF47">
    <property type="entry name" value="RNA POLYMERASE SIGMA FACTOR SIGD, CHLOROPLASTIC"/>
    <property type="match status" value="1"/>
</dbReference>
<evidence type="ECO:0000256" key="4">
    <source>
        <dbReference type="ARBA" id="ARBA00023125"/>
    </source>
</evidence>
<dbReference type="AlphaFoldDB" id="Q39515"/>
<dbReference type="PROSITE" id="PS00716">
    <property type="entry name" value="SIGMA70_2"/>
    <property type="match status" value="1"/>
</dbReference>
<dbReference type="CDD" id="cd06171">
    <property type="entry name" value="Sigma70_r4"/>
    <property type="match status" value="1"/>
</dbReference>
<gene>
    <name evidence="9" type="primary">sigA</name>
</gene>